<keyword evidence="7 15" id="KW-0479">Metal-binding</keyword>
<keyword evidence="15 19" id="KW-0496">Mitochondrion</keyword>
<dbReference type="PROSITE" id="PS50857">
    <property type="entry name" value="COX2_CUA"/>
    <property type="match status" value="1"/>
</dbReference>
<dbReference type="SUPFAM" id="SSF81464">
    <property type="entry name" value="Cytochrome c oxidase subunit II-like, transmembrane region"/>
    <property type="match status" value="1"/>
</dbReference>
<evidence type="ECO:0000256" key="5">
    <source>
        <dbReference type="ARBA" id="ARBA00022660"/>
    </source>
</evidence>
<dbReference type="EMBL" id="OQ078742">
    <property type="protein sequence ID" value="WEG23726.1"/>
    <property type="molecule type" value="Genomic_DNA"/>
</dbReference>
<evidence type="ECO:0000256" key="8">
    <source>
        <dbReference type="ARBA" id="ARBA00022842"/>
    </source>
</evidence>
<dbReference type="Gene3D" id="1.10.287.90">
    <property type="match status" value="1"/>
</dbReference>
<protein>
    <recommendedName>
        <fullName evidence="3 15">Cytochrome c oxidase subunit 2</fullName>
    </recommendedName>
</protein>
<dbReference type="PANTHER" id="PTHR22888">
    <property type="entry name" value="CYTOCHROME C OXIDASE, SUBUNIT II"/>
    <property type="match status" value="1"/>
</dbReference>
<geneLocation type="mitochondrion" evidence="19"/>
<keyword evidence="9" id="KW-1278">Translocase</keyword>
<dbReference type="InterPro" id="IPR002429">
    <property type="entry name" value="CcO_II-like_C"/>
</dbReference>
<evidence type="ECO:0000256" key="10">
    <source>
        <dbReference type="ARBA" id="ARBA00022982"/>
    </source>
</evidence>
<keyword evidence="6 15" id="KW-0812">Transmembrane</keyword>
<sequence length="236" mass="26814">MPEWAQCGFQDPASDIMMGMVEFHDYVMSNMAVVVIIVTSAYICLFKAKRTFRYFVENQHLETLWTILPAVMLISLAIPSLRLLYLQDETWKPEFTLKVEGHQWYWEYEIPNLLKTADYPIPITSTYSLPLSPDQTPKMGVTHLMEVTNRAILPTNSVIQILVSSADVLHAFSIPSLGMKVDAVPGRSNAWSVNIKRPGIYMGQCSEICGVNHAFMPIVVEAIPYKMLLSWLKQII</sequence>
<evidence type="ECO:0000256" key="6">
    <source>
        <dbReference type="ARBA" id="ARBA00022692"/>
    </source>
</evidence>
<dbReference type="SUPFAM" id="SSF49503">
    <property type="entry name" value="Cupredoxins"/>
    <property type="match status" value="1"/>
</dbReference>
<feature type="transmembrane region" description="Helical" evidence="16">
    <location>
        <begin position="65"/>
        <end position="85"/>
    </location>
</feature>
<comment type="cofactor">
    <cofactor evidence="15">
        <name>Cu cation</name>
        <dbReference type="ChEBI" id="CHEBI:23378"/>
    </cofactor>
    <text evidence="15">Binds a copper A center.</text>
</comment>
<comment type="function">
    <text evidence="15">Component of the cytochrome c oxidase, the last enzyme in the mitochondrial electron transport chain which drives oxidative phosphorylation. The respiratory chain contains 3 multisubunit complexes succinate dehydrogenase (complex II, CII), ubiquinol-cytochrome c oxidoreductase (cytochrome b-c1 complex, complex III, CIII) and cytochrome c oxidase (complex IV, CIV), that cooperate to transfer electrons derived from NADH and succinate to molecular oxygen, creating an electrochemical gradient over the inner membrane that drives transmembrane transport and the ATP synthase. Cytochrome c oxidase is the component of the respiratory chain that catalyzes the reduction of oxygen to water. Electrons originating from reduced cytochrome c in the intermembrane space (IMS) are transferred via the dinuclear copper A center (CU(A)) of subunit 2 and heme A of subunit 1 to the active site in subunit 1, a binuclear center (BNC) formed by heme A3 and copper B (CU(B)). The BNC reduces molecular oxygen to 2 water molecules using 4 electrons from cytochrome c in the IMS and 4 protons from the mitochondrial matrix.</text>
</comment>
<keyword evidence="8" id="KW-0460">Magnesium</keyword>
<evidence type="ECO:0000256" key="2">
    <source>
        <dbReference type="ARBA" id="ARBA00007866"/>
    </source>
</evidence>
<organism evidence="19">
    <name type="scientific">Polydora cf. ciliata DS-2023</name>
    <dbReference type="NCBI Taxonomy" id="3033393"/>
    <lineage>
        <taxon>Eukaryota</taxon>
        <taxon>Metazoa</taxon>
        <taxon>Spiralia</taxon>
        <taxon>Lophotrochozoa</taxon>
        <taxon>Annelida</taxon>
        <taxon>Polychaeta</taxon>
        <taxon>Sedentaria</taxon>
        <taxon>Canalipalpata</taxon>
        <taxon>Spionida</taxon>
        <taxon>Spionidae</taxon>
        <taxon>Polydora</taxon>
    </lineage>
</organism>
<comment type="catalytic activity">
    <reaction evidence="14">
        <text>4 Fe(II)-[cytochrome c] + O2 + 8 H(+)(in) = 4 Fe(III)-[cytochrome c] + 2 H2O + 4 H(+)(out)</text>
        <dbReference type="Rhea" id="RHEA:11436"/>
        <dbReference type="Rhea" id="RHEA-COMP:10350"/>
        <dbReference type="Rhea" id="RHEA-COMP:14399"/>
        <dbReference type="ChEBI" id="CHEBI:15377"/>
        <dbReference type="ChEBI" id="CHEBI:15378"/>
        <dbReference type="ChEBI" id="CHEBI:15379"/>
        <dbReference type="ChEBI" id="CHEBI:29033"/>
        <dbReference type="ChEBI" id="CHEBI:29034"/>
        <dbReference type="EC" id="7.1.1.9"/>
    </reaction>
    <physiologicalReaction direction="left-to-right" evidence="14">
        <dbReference type="Rhea" id="RHEA:11437"/>
    </physiologicalReaction>
</comment>
<dbReference type="Gene3D" id="2.60.40.420">
    <property type="entry name" value="Cupredoxins - blue copper proteins"/>
    <property type="match status" value="1"/>
</dbReference>
<keyword evidence="15" id="KW-0999">Mitochondrion inner membrane</keyword>
<keyword evidence="12 15" id="KW-0186">Copper</keyword>
<dbReference type="GO" id="GO:0005743">
    <property type="term" value="C:mitochondrial inner membrane"/>
    <property type="evidence" value="ECO:0007669"/>
    <property type="project" value="UniProtKB-SubCell"/>
</dbReference>
<dbReference type="InterPro" id="IPR001505">
    <property type="entry name" value="Copper_CuA"/>
</dbReference>
<comment type="similarity">
    <text evidence="2 15">Belongs to the cytochrome c oxidase subunit 2 family.</text>
</comment>
<comment type="subcellular location">
    <subcellularLocation>
        <location evidence="1">Membrane</location>
        <topology evidence="1">Multi-pass membrane protein</topology>
    </subcellularLocation>
    <subcellularLocation>
        <location evidence="15">Mitochondrion inner membrane</location>
        <topology evidence="15">Multi-pass membrane protein</topology>
    </subcellularLocation>
</comment>
<evidence type="ECO:0000256" key="3">
    <source>
        <dbReference type="ARBA" id="ARBA00015946"/>
    </source>
</evidence>
<dbReference type="InterPro" id="IPR008972">
    <property type="entry name" value="Cupredoxin"/>
</dbReference>
<keyword evidence="11 16" id="KW-1133">Transmembrane helix</keyword>
<keyword evidence="5 15" id="KW-0679">Respiratory chain</keyword>
<evidence type="ECO:0000256" key="11">
    <source>
        <dbReference type="ARBA" id="ARBA00022989"/>
    </source>
</evidence>
<keyword evidence="10 15" id="KW-0249">Electron transport</keyword>
<evidence type="ECO:0000313" key="19">
    <source>
        <dbReference type="EMBL" id="WEG23726.1"/>
    </source>
</evidence>
<accession>A0AA95J771</accession>
<dbReference type="GO" id="GO:0042773">
    <property type="term" value="P:ATP synthesis coupled electron transport"/>
    <property type="evidence" value="ECO:0007669"/>
    <property type="project" value="TreeGrafter"/>
</dbReference>
<evidence type="ECO:0000256" key="16">
    <source>
        <dbReference type="SAM" id="Phobius"/>
    </source>
</evidence>
<evidence type="ECO:0000259" key="18">
    <source>
        <dbReference type="PROSITE" id="PS50999"/>
    </source>
</evidence>
<feature type="domain" description="Cytochrome oxidase subunit II transmembrane region profile" evidence="18">
    <location>
        <begin position="1"/>
        <end position="91"/>
    </location>
</feature>
<dbReference type="PROSITE" id="PS50999">
    <property type="entry name" value="COX2_TM"/>
    <property type="match status" value="1"/>
</dbReference>
<evidence type="ECO:0000256" key="7">
    <source>
        <dbReference type="ARBA" id="ARBA00022723"/>
    </source>
</evidence>
<evidence type="ECO:0000256" key="12">
    <source>
        <dbReference type="ARBA" id="ARBA00023008"/>
    </source>
</evidence>
<evidence type="ECO:0000259" key="17">
    <source>
        <dbReference type="PROSITE" id="PS50857"/>
    </source>
</evidence>
<dbReference type="GO" id="GO:0005507">
    <property type="term" value="F:copper ion binding"/>
    <property type="evidence" value="ECO:0007669"/>
    <property type="project" value="InterPro"/>
</dbReference>
<dbReference type="PROSITE" id="PS00078">
    <property type="entry name" value="COX2"/>
    <property type="match status" value="1"/>
</dbReference>
<proteinExistence type="inferred from homology"/>
<dbReference type="AlphaFoldDB" id="A0AA95J771"/>
<feature type="domain" description="Cytochrome oxidase subunit II copper A binding" evidence="17">
    <location>
        <begin position="92"/>
        <end position="234"/>
    </location>
</feature>
<dbReference type="InterPro" id="IPR045187">
    <property type="entry name" value="CcO_II"/>
</dbReference>
<dbReference type="PANTHER" id="PTHR22888:SF9">
    <property type="entry name" value="CYTOCHROME C OXIDASE SUBUNIT 2"/>
    <property type="match status" value="1"/>
</dbReference>
<evidence type="ECO:0000256" key="14">
    <source>
        <dbReference type="ARBA" id="ARBA00049512"/>
    </source>
</evidence>
<name>A0AA95J771_9ANNE</name>
<evidence type="ECO:0000256" key="9">
    <source>
        <dbReference type="ARBA" id="ARBA00022967"/>
    </source>
</evidence>
<gene>
    <name evidence="19" type="primary">cox2</name>
</gene>
<dbReference type="GO" id="GO:0004129">
    <property type="term" value="F:cytochrome-c oxidase activity"/>
    <property type="evidence" value="ECO:0007669"/>
    <property type="project" value="UniProtKB-EC"/>
</dbReference>
<feature type="transmembrane region" description="Helical" evidence="16">
    <location>
        <begin position="26"/>
        <end position="45"/>
    </location>
</feature>
<dbReference type="Pfam" id="PF00116">
    <property type="entry name" value="COX2"/>
    <property type="match status" value="1"/>
</dbReference>
<evidence type="ECO:0000256" key="1">
    <source>
        <dbReference type="ARBA" id="ARBA00004141"/>
    </source>
</evidence>
<reference evidence="19" key="1">
    <citation type="submission" date="2022-12" db="EMBL/GenBank/DDBJ databases">
        <title>ORFanes in mitochondrial genomes of marine polychaete Polydora.</title>
        <authorList>
            <person name="Selifanova M."/>
            <person name="Demianchenko O."/>
            <person name="Noskova E."/>
            <person name="Pitikov E."/>
            <person name="Skvortsov D."/>
            <person name="Apel P."/>
            <person name="Drozd J."/>
            <person name="Kolodyazhnaya E."/>
            <person name="Vatolkina N."/>
            <person name="Ezhova M."/>
            <person name="Tzetlin A."/>
            <person name="Neretina T."/>
            <person name="Knorre D."/>
        </authorList>
    </citation>
    <scope>NUCLEOTIDE SEQUENCE</scope>
</reference>
<dbReference type="InterPro" id="IPR011759">
    <property type="entry name" value="Cyt_c_oxidase_su2_TM_dom"/>
</dbReference>
<evidence type="ECO:0000256" key="4">
    <source>
        <dbReference type="ARBA" id="ARBA00022448"/>
    </source>
</evidence>
<dbReference type="Pfam" id="PF02790">
    <property type="entry name" value="COX2_TM"/>
    <property type="match status" value="1"/>
</dbReference>
<dbReference type="PRINTS" id="PR01166">
    <property type="entry name" value="CYCOXIDASEII"/>
</dbReference>
<evidence type="ECO:0000256" key="13">
    <source>
        <dbReference type="ARBA" id="ARBA00023136"/>
    </source>
</evidence>
<keyword evidence="4 15" id="KW-0813">Transport</keyword>
<keyword evidence="13 15" id="KW-0472">Membrane</keyword>
<dbReference type="InterPro" id="IPR036257">
    <property type="entry name" value="Cyt_c_oxidase_su2_TM_sf"/>
</dbReference>
<evidence type="ECO:0000256" key="15">
    <source>
        <dbReference type="RuleBase" id="RU000457"/>
    </source>
</evidence>